<feature type="chain" id="PRO_5016339877" evidence="1">
    <location>
        <begin position="21"/>
        <end position="157"/>
    </location>
</feature>
<gene>
    <name evidence="3" type="ORF">F511_36519</name>
</gene>
<feature type="signal peptide" evidence="1">
    <location>
        <begin position="1"/>
        <end position="20"/>
    </location>
</feature>
<proteinExistence type="predicted"/>
<accession>A0A2Z7A837</accession>
<reference evidence="3 4" key="1">
    <citation type="journal article" date="2015" name="Proc. Natl. Acad. Sci. U.S.A.">
        <title>The resurrection genome of Boea hygrometrica: A blueprint for survival of dehydration.</title>
        <authorList>
            <person name="Xiao L."/>
            <person name="Yang G."/>
            <person name="Zhang L."/>
            <person name="Yang X."/>
            <person name="Zhao S."/>
            <person name="Ji Z."/>
            <person name="Zhou Q."/>
            <person name="Hu M."/>
            <person name="Wang Y."/>
            <person name="Chen M."/>
            <person name="Xu Y."/>
            <person name="Jin H."/>
            <person name="Xiao X."/>
            <person name="Hu G."/>
            <person name="Bao F."/>
            <person name="Hu Y."/>
            <person name="Wan P."/>
            <person name="Li L."/>
            <person name="Deng X."/>
            <person name="Kuang T."/>
            <person name="Xiang C."/>
            <person name="Zhu J.K."/>
            <person name="Oliver M.J."/>
            <person name="He Y."/>
        </authorList>
    </citation>
    <scope>NUCLEOTIDE SEQUENCE [LARGE SCALE GENOMIC DNA]</scope>
    <source>
        <strain evidence="4">cv. XS01</strain>
    </source>
</reference>
<dbReference type="InterPro" id="IPR013766">
    <property type="entry name" value="Thioredoxin_domain"/>
</dbReference>
<dbReference type="PROSITE" id="PS51352">
    <property type="entry name" value="THIOREDOXIN_2"/>
    <property type="match status" value="1"/>
</dbReference>
<dbReference type="Pfam" id="PF13899">
    <property type="entry name" value="Thioredoxin_7"/>
    <property type="match status" value="1"/>
</dbReference>
<protein>
    <submittedName>
        <fullName evidence="3">Thioredoxin superfamily protein isoform 1</fullName>
    </submittedName>
</protein>
<dbReference type="EMBL" id="KV020123">
    <property type="protein sequence ID" value="KZV15115.1"/>
    <property type="molecule type" value="Genomic_DNA"/>
</dbReference>
<evidence type="ECO:0000313" key="3">
    <source>
        <dbReference type="EMBL" id="KZV15115.1"/>
    </source>
</evidence>
<dbReference type="AlphaFoldDB" id="A0A2Z7A837"/>
<organism evidence="3 4">
    <name type="scientific">Dorcoceras hygrometricum</name>
    <dbReference type="NCBI Taxonomy" id="472368"/>
    <lineage>
        <taxon>Eukaryota</taxon>
        <taxon>Viridiplantae</taxon>
        <taxon>Streptophyta</taxon>
        <taxon>Embryophyta</taxon>
        <taxon>Tracheophyta</taxon>
        <taxon>Spermatophyta</taxon>
        <taxon>Magnoliopsida</taxon>
        <taxon>eudicotyledons</taxon>
        <taxon>Gunneridae</taxon>
        <taxon>Pentapetalae</taxon>
        <taxon>asterids</taxon>
        <taxon>lamiids</taxon>
        <taxon>Lamiales</taxon>
        <taxon>Gesneriaceae</taxon>
        <taxon>Didymocarpoideae</taxon>
        <taxon>Trichosporeae</taxon>
        <taxon>Loxocarpinae</taxon>
        <taxon>Dorcoceras</taxon>
    </lineage>
</organism>
<sequence length="157" mass="16759">MKRFLAIAALALLVSAGALAKEPAPYNPQADAKAQVAQVLAEARANHKPVLLFFGANWCEDCRALAHDLAAGRNAQLMDAHFNIAKIDVGNFDHNLDVVNRFGNPIAKGIPAAVIVSPDGKLLYSTRAGELSEARSMSADGVYDFFQKAIQRVQSAG</sequence>
<keyword evidence="1" id="KW-0732">Signal</keyword>
<name>A0A2Z7A837_9LAMI</name>
<dbReference type="Proteomes" id="UP000250235">
    <property type="component" value="Unassembled WGS sequence"/>
</dbReference>
<dbReference type="InterPro" id="IPR036249">
    <property type="entry name" value="Thioredoxin-like_sf"/>
</dbReference>
<feature type="domain" description="Thioredoxin" evidence="2">
    <location>
        <begin position="18"/>
        <end position="151"/>
    </location>
</feature>
<evidence type="ECO:0000256" key="1">
    <source>
        <dbReference type="SAM" id="SignalP"/>
    </source>
</evidence>
<evidence type="ECO:0000259" key="2">
    <source>
        <dbReference type="PROSITE" id="PS51352"/>
    </source>
</evidence>
<dbReference type="SUPFAM" id="SSF52833">
    <property type="entry name" value="Thioredoxin-like"/>
    <property type="match status" value="1"/>
</dbReference>
<dbReference type="Gene3D" id="3.40.30.10">
    <property type="entry name" value="Glutaredoxin"/>
    <property type="match status" value="1"/>
</dbReference>
<evidence type="ECO:0000313" key="4">
    <source>
        <dbReference type="Proteomes" id="UP000250235"/>
    </source>
</evidence>
<keyword evidence="4" id="KW-1185">Reference proteome</keyword>